<keyword evidence="2" id="KW-1185">Reference proteome</keyword>
<comment type="caution">
    <text evidence="1">The sequence shown here is derived from an EMBL/GenBank/DDBJ whole genome shotgun (WGS) entry which is preliminary data.</text>
</comment>
<proteinExistence type="predicted"/>
<organism evidence="1 2">
    <name type="scientific">Bauhinia variegata</name>
    <name type="common">Purple orchid tree</name>
    <name type="synonym">Phanera variegata</name>
    <dbReference type="NCBI Taxonomy" id="167791"/>
    <lineage>
        <taxon>Eukaryota</taxon>
        <taxon>Viridiplantae</taxon>
        <taxon>Streptophyta</taxon>
        <taxon>Embryophyta</taxon>
        <taxon>Tracheophyta</taxon>
        <taxon>Spermatophyta</taxon>
        <taxon>Magnoliopsida</taxon>
        <taxon>eudicotyledons</taxon>
        <taxon>Gunneridae</taxon>
        <taxon>Pentapetalae</taxon>
        <taxon>rosids</taxon>
        <taxon>fabids</taxon>
        <taxon>Fabales</taxon>
        <taxon>Fabaceae</taxon>
        <taxon>Cercidoideae</taxon>
        <taxon>Cercideae</taxon>
        <taxon>Bauhiniinae</taxon>
        <taxon>Bauhinia</taxon>
    </lineage>
</organism>
<protein>
    <submittedName>
        <fullName evidence="1">Uncharacterized protein</fullName>
    </submittedName>
</protein>
<name>A0ACB9L9Y8_BAUVA</name>
<reference evidence="1 2" key="1">
    <citation type="journal article" date="2022" name="DNA Res.">
        <title>Chromosomal-level genome assembly of the orchid tree Bauhinia variegata (Leguminosae; Cercidoideae) supports the allotetraploid origin hypothesis of Bauhinia.</title>
        <authorList>
            <person name="Zhong Y."/>
            <person name="Chen Y."/>
            <person name="Zheng D."/>
            <person name="Pang J."/>
            <person name="Liu Y."/>
            <person name="Luo S."/>
            <person name="Meng S."/>
            <person name="Qian L."/>
            <person name="Wei D."/>
            <person name="Dai S."/>
            <person name="Zhou R."/>
        </authorList>
    </citation>
    <scope>NUCLEOTIDE SEQUENCE [LARGE SCALE GENOMIC DNA]</scope>
    <source>
        <strain evidence="1">BV-YZ2020</strain>
    </source>
</reference>
<dbReference type="EMBL" id="CM039437">
    <property type="protein sequence ID" value="KAI4306262.1"/>
    <property type="molecule type" value="Genomic_DNA"/>
</dbReference>
<sequence>MVGCSIFQLLVSAFFLCSFFQQPAHALKKSYIVYLGSHSHGQNPSSADLESATSSHYSLLGSLLGSHEKAKEAIFYSYNRHINGFAAVLEEEEAAELAKNPNVISVFLNEVKKLHTTHSWQFLGLEKNGTIPKDSIWEKARYGEDTIIGTLDTGVWPESKSFSDEGYGPVPSRWRGHGVCQFGTNNSHKVLCNRKLIEAQFFIKGYEAAAWGKVNASLYTTRDTEGHGTHTLTTAGGNFVPGASVSGYGSGTAKGGSPKARVAAYKVCWPPINTTAGGGCYDADILAGFEAAINDRVDVISASIGGPPTYMYQDPIAIGSFHAVANGIVVVASAGNEGPDLGTVSNIAPWIFTVAASTTDRDFRSYVSLGDKKHIKGSSLSAKGLKKFYPLISAEDAKLPNVQPDQAKICLNGTLDPNKVKGKILVCLRGETNRIDKGIQASRGGAVAMILANDVSNGDDTEADPHVLPAAHVTCKDGEYVYSYINRTKNPGSYMTKPRTELGIKPAPSMAVFSSRGPNTIIPTILKPDITAPGVNIIASYSEAASPTDPTPSKYRIPFDILSGTSMSCPHVSGIVGLLKTFHPDWSPAAIRSAIMTTATTLDNSNGKIEDSDLAHQATPWHYGAGHVQPDLALDPGLVYELNTFDYLNFLCASGYNKSGLLKLFYDKPFTCPKSYNVADFNYPSIAVRLGLNPVNISRTVTNVGPPSTYYVVARAPEGLQIFVQPNYLRFEKTGEKKTFHVLFQPAGWPKHQDTLFGELWWTDGKHRVRSPITVTRIKF</sequence>
<evidence type="ECO:0000313" key="2">
    <source>
        <dbReference type="Proteomes" id="UP000828941"/>
    </source>
</evidence>
<evidence type="ECO:0000313" key="1">
    <source>
        <dbReference type="EMBL" id="KAI4306262.1"/>
    </source>
</evidence>
<dbReference type="Proteomes" id="UP000828941">
    <property type="component" value="Chromosome 12"/>
</dbReference>
<accession>A0ACB9L9Y8</accession>
<gene>
    <name evidence="1" type="ORF">L6164_029555</name>
</gene>